<evidence type="ECO:0000256" key="1">
    <source>
        <dbReference type="SAM" id="Phobius"/>
    </source>
</evidence>
<keyword evidence="2" id="KW-0732">Signal</keyword>
<evidence type="ECO:0000256" key="2">
    <source>
        <dbReference type="SAM" id="SignalP"/>
    </source>
</evidence>
<sequence>MIAWSWVLSAAAVLMAVISAAGMITTQAAATESTVTDAAQAGQLAPFFAVGASFLGLGLVVTGMIVTSVAAGRAQSRGRKGLVKRSLIIMGLGLSASFCAWVLTLLVWGFLR</sequence>
<keyword evidence="1" id="KW-1133">Transmembrane helix</keyword>
<accession>A0A846U3P5</accession>
<protein>
    <recommendedName>
        <fullName evidence="5">DUF4190 domain-containing protein</fullName>
    </recommendedName>
</protein>
<gene>
    <name evidence="3" type="ORF">GTW58_00205</name>
</gene>
<feature type="transmembrane region" description="Helical" evidence="1">
    <location>
        <begin position="46"/>
        <end position="66"/>
    </location>
</feature>
<evidence type="ECO:0008006" key="5">
    <source>
        <dbReference type="Google" id="ProtNLM"/>
    </source>
</evidence>
<evidence type="ECO:0000313" key="4">
    <source>
        <dbReference type="Proteomes" id="UP000521379"/>
    </source>
</evidence>
<evidence type="ECO:0000313" key="3">
    <source>
        <dbReference type="EMBL" id="NKE08396.1"/>
    </source>
</evidence>
<feature type="signal peptide" evidence="2">
    <location>
        <begin position="1"/>
        <end position="30"/>
    </location>
</feature>
<feature type="chain" id="PRO_5039600615" description="DUF4190 domain-containing protein" evidence="2">
    <location>
        <begin position="31"/>
        <end position="112"/>
    </location>
</feature>
<keyword evidence="1" id="KW-0812">Transmembrane</keyword>
<comment type="caution">
    <text evidence="3">The sequence shown here is derived from an EMBL/GenBank/DDBJ whole genome shotgun (WGS) entry which is preliminary data.</text>
</comment>
<proteinExistence type="predicted"/>
<dbReference type="Proteomes" id="UP000521379">
    <property type="component" value="Unassembled WGS sequence"/>
</dbReference>
<name>A0A846U3P5_9MICC</name>
<feature type="transmembrane region" description="Helical" evidence="1">
    <location>
        <begin position="87"/>
        <end position="111"/>
    </location>
</feature>
<keyword evidence="4" id="KW-1185">Reference proteome</keyword>
<organism evidence="3 4">
    <name type="scientific">Kocuria subflava</name>
    <dbReference type="NCBI Taxonomy" id="1736139"/>
    <lineage>
        <taxon>Bacteria</taxon>
        <taxon>Bacillati</taxon>
        <taxon>Actinomycetota</taxon>
        <taxon>Actinomycetes</taxon>
        <taxon>Micrococcales</taxon>
        <taxon>Micrococcaceae</taxon>
        <taxon>Kocuria</taxon>
    </lineage>
</organism>
<reference evidence="3 4" key="1">
    <citation type="submission" date="2020-02" db="EMBL/GenBank/DDBJ databases">
        <authorList>
            <person name="Sun Q."/>
        </authorList>
    </citation>
    <scope>NUCLEOTIDE SEQUENCE [LARGE SCALE GENOMIC DNA]</scope>
    <source>
        <strain evidence="3 4">YIM 13062</strain>
    </source>
</reference>
<dbReference type="AlphaFoldDB" id="A0A846U3P5"/>
<keyword evidence="1" id="KW-0472">Membrane</keyword>
<dbReference type="EMBL" id="JAAVUN010000001">
    <property type="protein sequence ID" value="NKE08396.1"/>
    <property type="molecule type" value="Genomic_DNA"/>
</dbReference>
<dbReference type="RefSeq" id="WP_119932527.1">
    <property type="nucleotide sequence ID" value="NZ_JAAVUN010000001.1"/>
</dbReference>